<evidence type="ECO:0000256" key="2">
    <source>
        <dbReference type="ARBA" id="ARBA00022679"/>
    </source>
</evidence>
<dbReference type="PANTHER" id="PTHR12526">
    <property type="entry name" value="GLYCOSYLTRANSFERASE"/>
    <property type="match status" value="1"/>
</dbReference>
<dbReference type="HOGENOM" id="CLU_009583_6_2_10"/>
<keyword evidence="4" id="KW-1185">Reference proteome</keyword>
<reference evidence="3" key="1">
    <citation type="submission" date="2012-02" db="EMBL/GenBank/DDBJ databases">
        <title>The complete genome of Solitalea canadensis DSM 3403.</title>
        <authorList>
            <consortium name="US DOE Joint Genome Institute (JGI-PGF)"/>
            <person name="Lucas S."/>
            <person name="Copeland A."/>
            <person name="Lapidus A."/>
            <person name="Glavina del Rio T."/>
            <person name="Dalin E."/>
            <person name="Tice H."/>
            <person name="Bruce D."/>
            <person name="Goodwin L."/>
            <person name="Pitluck S."/>
            <person name="Peters L."/>
            <person name="Ovchinnikova G."/>
            <person name="Lu M."/>
            <person name="Kyrpides N."/>
            <person name="Mavromatis K."/>
            <person name="Ivanova N."/>
            <person name="Brettin T."/>
            <person name="Detter J.C."/>
            <person name="Han C."/>
            <person name="Larimer F."/>
            <person name="Land M."/>
            <person name="Hauser L."/>
            <person name="Markowitz V."/>
            <person name="Cheng J.-F."/>
            <person name="Hugenholtz P."/>
            <person name="Woyke T."/>
            <person name="Wu D."/>
            <person name="Spring S."/>
            <person name="Schroeder M."/>
            <person name="Kopitz M."/>
            <person name="Brambilla E."/>
            <person name="Klenk H.-P."/>
            <person name="Eisen J.A."/>
        </authorList>
    </citation>
    <scope>NUCLEOTIDE SEQUENCE</scope>
    <source>
        <strain evidence="3">DSM 3403</strain>
    </source>
</reference>
<keyword evidence="2 3" id="KW-0808">Transferase</keyword>
<dbReference type="Gene3D" id="3.40.50.2000">
    <property type="entry name" value="Glycogen Phosphorylase B"/>
    <property type="match status" value="2"/>
</dbReference>
<evidence type="ECO:0000313" key="4">
    <source>
        <dbReference type="Proteomes" id="UP000007590"/>
    </source>
</evidence>
<accession>H8KV51</accession>
<dbReference type="SUPFAM" id="SSF53756">
    <property type="entry name" value="UDP-Glycosyltransferase/glycogen phosphorylase"/>
    <property type="match status" value="1"/>
</dbReference>
<dbReference type="PANTHER" id="PTHR12526:SF510">
    <property type="entry name" value="D-INOSITOL 3-PHOSPHATE GLYCOSYLTRANSFERASE"/>
    <property type="match status" value="1"/>
</dbReference>
<protein>
    <submittedName>
        <fullName evidence="3">Glycosyltransferase</fullName>
    </submittedName>
</protein>
<dbReference type="KEGG" id="scn:Solca_0936"/>
<dbReference type="eggNOG" id="COG0297">
    <property type="taxonomic scope" value="Bacteria"/>
</dbReference>
<dbReference type="GO" id="GO:0016757">
    <property type="term" value="F:glycosyltransferase activity"/>
    <property type="evidence" value="ECO:0007669"/>
    <property type="project" value="UniProtKB-KW"/>
</dbReference>
<evidence type="ECO:0000313" key="3">
    <source>
        <dbReference type="EMBL" id="AFD06051.1"/>
    </source>
</evidence>
<name>H8KV51_SOLCM</name>
<evidence type="ECO:0000256" key="1">
    <source>
        <dbReference type="ARBA" id="ARBA00022676"/>
    </source>
</evidence>
<dbReference type="Proteomes" id="UP000007590">
    <property type="component" value="Chromosome"/>
</dbReference>
<sequence>MRIWECENLKTIFNSQILKFSNSQILKIVLVGPAYPYRGGIAQSQAILFQHLSKDNDVSIVNFKRQYPGFLFPGKSQFEEGEDVFGIPTEKNKRLIDILNPLSWISTGIKIAKQKPDVVIFSYWMPFFAPCYAKIAFFINRFCKTKIILICHNILPHEKQPGQNLLTKILFAQADGFMVLSDSVEADLKKFNKHKPYRNSPHPIYSSFGEAVDKSAAREELQKRYNVNLNDEKVILFFGFIRKYKGLHYLLASMPEVLKQQPLKLLVVGEYYEDEQPYKEQIEQLGIQDAVIHVSQYVPNEHIRYFFCASDLVVQPYISATQSGISQIAYFYNRPMISTRVGALSEVVIDGKTGFIVSPENSTELAAAISRFYANNLEEEFARNIDQEKEKYSWDYFVAKLKELF</sequence>
<dbReference type="AlphaFoldDB" id="H8KV51"/>
<gene>
    <name evidence="3" type="ordered locus">Solca_0936</name>
</gene>
<dbReference type="Pfam" id="PF13692">
    <property type="entry name" value="Glyco_trans_1_4"/>
    <property type="match status" value="1"/>
</dbReference>
<organism evidence="3 4">
    <name type="scientific">Solitalea canadensis (strain ATCC 29591 / DSM 3403 / JCM 21819 / LMG 8368 / NBRC 15130 / NCIMB 12057 / USAM 9D)</name>
    <name type="common">Flexibacter canadensis</name>
    <dbReference type="NCBI Taxonomy" id="929556"/>
    <lineage>
        <taxon>Bacteria</taxon>
        <taxon>Pseudomonadati</taxon>
        <taxon>Bacteroidota</taxon>
        <taxon>Sphingobacteriia</taxon>
        <taxon>Sphingobacteriales</taxon>
        <taxon>Sphingobacteriaceae</taxon>
        <taxon>Solitalea</taxon>
    </lineage>
</organism>
<keyword evidence="1" id="KW-0328">Glycosyltransferase</keyword>
<proteinExistence type="predicted"/>
<dbReference type="EMBL" id="CP003349">
    <property type="protein sequence ID" value="AFD06051.1"/>
    <property type="molecule type" value="Genomic_DNA"/>
</dbReference>
<dbReference type="STRING" id="929556.Solca_0936"/>